<evidence type="ECO:0000313" key="3">
    <source>
        <dbReference type="Proteomes" id="UP000482960"/>
    </source>
</evidence>
<reference evidence="2 3" key="1">
    <citation type="submission" date="2020-03" db="EMBL/GenBank/DDBJ databases">
        <title>Whole genome shotgun sequence of Phytohabitans rumicis NBRC 108638.</title>
        <authorList>
            <person name="Komaki H."/>
            <person name="Tamura T."/>
        </authorList>
    </citation>
    <scope>NUCLEOTIDE SEQUENCE [LARGE SCALE GENOMIC DNA]</scope>
    <source>
        <strain evidence="2 3">NBRC 108638</strain>
    </source>
</reference>
<dbReference type="PANTHER" id="PTHR11735">
    <property type="entry name" value="TRNA N6-ADENOSINE THREONYLCARBAMOYLTRANSFERASE"/>
    <property type="match status" value="1"/>
</dbReference>
<proteinExistence type="predicted"/>
<feature type="domain" description="Gcp-like" evidence="1">
    <location>
        <begin position="64"/>
        <end position="166"/>
    </location>
</feature>
<comment type="caution">
    <text evidence="2">The sequence shown here is derived from an EMBL/GenBank/DDBJ whole genome shotgun (WGS) entry which is preliminary data.</text>
</comment>
<dbReference type="PANTHER" id="PTHR11735:SF11">
    <property type="entry name" value="TRNA THREONYLCARBAMOYLADENOSINE BIOSYNTHESIS PROTEIN TSAB"/>
    <property type="match status" value="1"/>
</dbReference>
<dbReference type="NCBIfam" id="TIGR03725">
    <property type="entry name" value="T6A_YeaZ"/>
    <property type="match status" value="1"/>
</dbReference>
<dbReference type="InterPro" id="IPR022496">
    <property type="entry name" value="T6A_TsaB"/>
</dbReference>
<dbReference type="Gene3D" id="3.30.420.40">
    <property type="match status" value="2"/>
</dbReference>
<sequence length="249" mass="25614">MIDGARATGGGEERGVGAAAKGPDRVHIVLVLVVDSSTPAVTAALAEVSDDGFALRARRRIVDAKAHGELLAPAVDAVLGEAGVRSRDLSAIVAGVGPGPFTGLRVGLVTAASMGQALDVPTYGVCSLDAVGQVEGRVLVATDARRREIYWAAYDGGTPLTEPAVDLPAVVAERVAALGVTAAVGEGAHRYADVLGLPVRDEPRYPLADALVALAAERVLAKAPTERLTPLYLRRPDAVAQAARKPVLR</sequence>
<dbReference type="AlphaFoldDB" id="A0A6V8L2G6"/>
<dbReference type="SUPFAM" id="SSF53067">
    <property type="entry name" value="Actin-like ATPase domain"/>
    <property type="match status" value="2"/>
</dbReference>
<dbReference type="GO" id="GO:0002949">
    <property type="term" value="P:tRNA threonylcarbamoyladenosine modification"/>
    <property type="evidence" value="ECO:0007669"/>
    <property type="project" value="InterPro"/>
</dbReference>
<keyword evidence="2" id="KW-0808">Transferase</keyword>
<gene>
    <name evidence="2" type="ORF">Prum_033820</name>
</gene>
<dbReference type="InterPro" id="IPR043129">
    <property type="entry name" value="ATPase_NBD"/>
</dbReference>
<evidence type="ECO:0000259" key="1">
    <source>
        <dbReference type="Pfam" id="PF00814"/>
    </source>
</evidence>
<accession>A0A6V8L2G6</accession>
<reference evidence="2 3" key="2">
    <citation type="submission" date="2020-03" db="EMBL/GenBank/DDBJ databases">
        <authorList>
            <person name="Ichikawa N."/>
            <person name="Kimura A."/>
            <person name="Kitahashi Y."/>
            <person name="Uohara A."/>
        </authorList>
    </citation>
    <scope>NUCLEOTIDE SEQUENCE [LARGE SCALE GENOMIC DNA]</scope>
    <source>
        <strain evidence="2 3">NBRC 108638</strain>
    </source>
</reference>
<evidence type="ECO:0000313" key="2">
    <source>
        <dbReference type="EMBL" id="GFJ89740.1"/>
    </source>
</evidence>
<organism evidence="2 3">
    <name type="scientific">Phytohabitans rumicis</name>
    <dbReference type="NCBI Taxonomy" id="1076125"/>
    <lineage>
        <taxon>Bacteria</taxon>
        <taxon>Bacillati</taxon>
        <taxon>Actinomycetota</taxon>
        <taxon>Actinomycetes</taxon>
        <taxon>Micromonosporales</taxon>
        <taxon>Micromonosporaceae</taxon>
    </lineage>
</organism>
<dbReference type="GO" id="GO:0005829">
    <property type="term" value="C:cytosol"/>
    <property type="evidence" value="ECO:0007669"/>
    <property type="project" value="TreeGrafter"/>
</dbReference>
<dbReference type="EMBL" id="BLPG01000001">
    <property type="protein sequence ID" value="GFJ89740.1"/>
    <property type="molecule type" value="Genomic_DNA"/>
</dbReference>
<protein>
    <submittedName>
        <fullName evidence="2">tRNA (Adenosine(37)-N6)-threonylcarbamoyltransferase complex dimerization subunit type 1 TsaB</fullName>
    </submittedName>
</protein>
<dbReference type="Pfam" id="PF00814">
    <property type="entry name" value="TsaD"/>
    <property type="match status" value="1"/>
</dbReference>
<keyword evidence="3" id="KW-1185">Reference proteome</keyword>
<dbReference type="Proteomes" id="UP000482960">
    <property type="component" value="Unassembled WGS sequence"/>
</dbReference>
<name>A0A6V8L2G6_9ACTN</name>
<dbReference type="GO" id="GO:0016740">
    <property type="term" value="F:transferase activity"/>
    <property type="evidence" value="ECO:0007669"/>
    <property type="project" value="UniProtKB-KW"/>
</dbReference>
<dbReference type="InterPro" id="IPR000905">
    <property type="entry name" value="Gcp-like_dom"/>
</dbReference>